<accession>A0A1A3CT46</accession>
<dbReference type="AlphaFoldDB" id="A0A1A3CT46"/>
<comment type="caution">
    <text evidence="1">The sequence shown here is derived from an EMBL/GenBank/DDBJ whole genome shotgun (WGS) entry which is preliminary data.</text>
</comment>
<protein>
    <recommendedName>
        <fullName evidence="3">ParA family protein</fullName>
    </recommendedName>
</protein>
<proteinExistence type="predicted"/>
<dbReference type="OrthoDB" id="9804460at2"/>
<evidence type="ECO:0000313" key="2">
    <source>
        <dbReference type="Proteomes" id="UP000093795"/>
    </source>
</evidence>
<evidence type="ECO:0008006" key="3">
    <source>
        <dbReference type="Google" id="ProtNLM"/>
    </source>
</evidence>
<dbReference type="RefSeq" id="WP_065119830.1">
    <property type="nucleotide sequence ID" value="NZ_LZKQ01000062.1"/>
</dbReference>
<evidence type="ECO:0000313" key="1">
    <source>
        <dbReference type="EMBL" id="OBI89166.1"/>
    </source>
</evidence>
<dbReference type="InterPro" id="IPR027417">
    <property type="entry name" value="P-loop_NTPase"/>
</dbReference>
<gene>
    <name evidence="1" type="ORF">A9X01_13945</name>
</gene>
<name>A0A1A3CT46_MYCAS</name>
<dbReference type="Proteomes" id="UP000093795">
    <property type="component" value="Unassembled WGS sequence"/>
</dbReference>
<dbReference type="EMBL" id="LZKQ01000062">
    <property type="protein sequence ID" value="OBI89166.1"/>
    <property type="molecule type" value="Genomic_DNA"/>
</dbReference>
<sequence length="120" mass="13335">MLLPAVIFHIDFDAAVDAADLVIIPTGPRAADIDRLWPTLDITLRRPTTILLTLVDRRKVEAAEIPCILAETKAPVLRSSVRHRTAIERAFGRDIPRRLGDYATVFDELMATTWTEAATA</sequence>
<reference evidence="1 2" key="1">
    <citation type="submission" date="2016-06" db="EMBL/GenBank/DDBJ databases">
        <authorList>
            <person name="Kjaerup R.B."/>
            <person name="Dalgaard T.S."/>
            <person name="Juul-Madsen H.R."/>
        </authorList>
    </citation>
    <scope>NUCLEOTIDE SEQUENCE [LARGE SCALE GENOMIC DNA]</scope>
    <source>
        <strain evidence="1 2">1081914.2</strain>
    </source>
</reference>
<organism evidence="1 2">
    <name type="scientific">Mycobacterium asiaticum</name>
    <dbReference type="NCBI Taxonomy" id="1790"/>
    <lineage>
        <taxon>Bacteria</taxon>
        <taxon>Bacillati</taxon>
        <taxon>Actinomycetota</taxon>
        <taxon>Actinomycetes</taxon>
        <taxon>Mycobacteriales</taxon>
        <taxon>Mycobacteriaceae</taxon>
        <taxon>Mycobacterium</taxon>
    </lineage>
</organism>
<dbReference type="Gene3D" id="3.40.50.300">
    <property type="entry name" value="P-loop containing nucleotide triphosphate hydrolases"/>
    <property type="match status" value="1"/>
</dbReference>